<evidence type="ECO:0000256" key="1">
    <source>
        <dbReference type="ARBA" id="ARBA00004163"/>
    </source>
</evidence>
<dbReference type="CDD" id="cd15860">
    <property type="entry name" value="SNARE_USE1"/>
    <property type="match status" value="1"/>
</dbReference>
<proteinExistence type="inferred from homology"/>
<keyword evidence="8" id="KW-0653">Protein transport</keyword>
<comment type="subcellular location">
    <subcellularLocation>
        <location evidence="1">Endoplasmic reticulum membrane</location>
        <topology evidence="1">Single-pass type IV membrane protein</topology>
    </subcellularLocation>
</comment>
<protein>
    <recommendedName>
        <fullName evidence="3">Vesicle transport protein USE1</fullName>
    </recommendedName>
    <alternativeName>
        <fullName evidence="11">USE1-like protein</fullName>
    </alternativeName>
</protein>
<reference evidence="14" key="1">
    <citation type="submission" date="2025-08" db="UniProtKB">
        <authorList>
            <consortium name="RefSeq"/>
        </authorList>
    </citation>
    <scope>IDENTIFICATION</scope>
</reference>
<keyword evidence="9 12" id="KW-1133">Transmembrane helix</keyword>
<evidence type="ECO:0000256" key="11">
    <source>
        <dbReference type="ARBA" id="ARBA00032711"/>
    </source>
</evidence>
<evidence type="ECO:0000256" key="7">
    <source>
        <dbReference type="ARBA" id="ARBA00022892"/>
    </source>
</evidence>
<keyword evidence="7" id="KW-0931">ER-Golgi transport</keyword>
<evidence type="ECO:0000256" key="6">
    <source>
        <dbReference type="ARBA" id="ARBA00022824"/>
    </source>
</evidence>
<evidence type="ECO:0000256" key="8">
    <source>
        <dbReference type="ARBA" id="ARBA00022927"/>
    </source>
</evidence>
<dbReference type="GO" id="GO:0005789">
    <property type="term" value="C:endoplasmic reticulum membrane"/>
    <property type="evidence" value="ECO:0007669"/>
    <property type="project" value="UniProtKB-SubCell"/>
</dbReference>
<gene>
    <name evidence="14" type="primary">LOC105367634</name>
</gene>
<evidence type="ECO:0000313" key="13">
    <source>
        <dbReference type="Proteomes" id="UP000695007"/>
    </source>
</evidence>
<dbReference type="AlphaFoldDB" id="A0AAJ6YUM1"/>
<keyword evidence="10 12" id="KW-0472">Membrane</keyword>
<dbReference type="InterPro" id="IPR019150">
    <property type="entry name" value="Vesicle_transport_protein_Use1"/>
</dbReference>
<dbReference type="RefSeq" id="XP_011504703.1">
    <property type="nucleotide sequence ID" value="XM_011506401.1"/>
</dbReference>
<dbReference type="KEGG" id="csol:105367634"/>
<comment type="similarity">
    <text evidence="2">Belongs to the USE1 family.</text>
</comment>
<dbReference type="GO" id="GO:0031201">
    <property type="term" value="C:SNARE complex"/>
    <property type="evidence" value="ECO:0007669"/>
    <property type="project" value="TreeGrafter"/>
</dbReference>
<evidence type="ECO:0000256" key="9">
    <source>
        <dbReference type="ARBA" id="ARBA00022989"/>
    </source>
</evidence>
<name>A0AAJ6YUM1_9HYME</name>
<evidence type="ECO:0000256" key="2">
    <source>
        <dbReference type="ARBA" id="ARBA00007891"/>
    </source>
</evidence>
<dbReference type="GO" id="GO:0006890">
    <property type="term" value="P:retrograde vesicle-mediated transport, Golgi to endoplasmic reticulum"/>
    <property type="evidence" value="ECO:0007669"/>
    <property type="project" value="TreeGrafter"/>
</dbReference>
<dbReference type="PANTHER" id="PTHR13050:SF7">
    <property type="entry name" value="VESICLE TRANSPORT PROTEIN USE1"/>
    <property type="match status" value="1"/>
</dbReference>
<dbReference type="Pfam" id="PF09753">
    <property type="entry name" value="Use1"/>
    <property type="match status" value="1"/>
</dbReference>
<dbReference type="CTD" id="55850"/>
<evidence type="ECO:0000256" key="10">
    <source>
        <dbReference type="ARBA" id="ARBA00023136"/>
    </source>
</evidence>
<keyword evidence="13" id="KW-1185">Reference proteome</keyword>
<evidence type="ECO:0000256" key="5">
    <source>
        <dbReference type="ARBA" id="ARBA00022692"/>
    </source>
</evidence>
<evidence type="ECO:0000256" key="12">
    <source>
        <dbReference type="SAM" id="Phobius"/>
    </source>
</evidence>
<feature type="non-terminal residue" evidence="14">
    <location>
        <position position="1"/>
    </location>
</feature>
<dbReference type="GO" id="GO:0015031">
    <property type="term" value="P:protein transport"/>
    <property type="evidence" value="ECO:0007669"/>
    <property type="project" value="UniProtKB-KW"/>
</dbReference>
<sequence length="206" mass="24163">FENRKPCRDVMIKYIRRVEFLKGILNTKKLEDPVERAAAVQMLPVNIFTPNEFTNGPSITTQIHQKATAKYEKEIRQELFETNLANTNDELRQRHINSNNQDEDINAVLNYHHKMQEKIAENMILMTNNMKEHALTASTIIKKDLSILEKSDKLADNNTTKLKDEAFKLGEHTKSTWRCWLWVMIAFVLVVFFNMILFIKIVKKKI</sequence>
<feature type="transmembrane region" description="Helical" evidence="12">
    <location>
        <begin position="180"/>
        <end position="202"/>
    </location>
</feature>
<organism evidence="13 14">
    <name type="scientific">Ceratosolen solmsi marchali</name>
    <dbReference type="NCBI Taxonomy" id="326594"/>
    <lineage>
        <taxon>Eukaryota</taxon>
        <taxon>Metazoa</taxon>
        <taxon>Ecdysozoa</taxon>
        <taxon>Arthropoda</taxon>
        <taxon>Hexapoda</taxon>
        <taxon>Insecta</taxon>
        <taxon>Pterygota</taxon>
        <taxon>Neoptera</taxon>
        <taxon>Endopterygota</taxon>
        <taxon>Hymenoptera</taxon>
        <taxon>Apocrita</taxon>
        <taxon>Proctotrupomorpha</taxon>
        <taxon>Chalcidoidea</taxon>
        <taxon>Agaonidae</taxon>
        <taxon>Agaoninae</taxon>
        <taxon>Ceratosolen</taxon>
    </lineage>
</organism>
<accession>A0AAJ6YUM1</accession>
<keyword evidence="5 12" id="KW-0812">Transmembrane</keyword>
<evidence type="ECO:0000313" key="14">
    <source>
        <dbReference type="RefSeq" id="XP_011504703.1"/>
    </source>
</evidence>
<evidence type="ECO:0000256" key="4">
    <source>
        <dbReference type="ARBA" id="ARBA00022448"/>
    </source>
</evidence>
<dbReference type="GeneID" id="105367634"/>
<dbReference type="GO" id="GO:0005484">
    <property type="term" value="F:SNAP receptor activity"/>
    <property type="evidence" value="ECO:0007669"/>
    <property type="project" value="TreeGrafter"/>
</dbReference>
<evidence type="ECO:0000256" key="3">
    <source>
        <dbReference type="ARBA" id="ARBA00015843"/>
    </source>
</evidence>
<keyword evidence="6" id="KW-0256">Endoplasmic reticulum</keyword>
<dbReference type="Proteomes" id="UP000695007">
    <property type="component" value="Unplaced"/>
</dbReference>
<dbReference type="PANTHER" id="PTHR13050">
    <property type="entry name" value="USE1-LIKE PROTEIN"/>
    <property type="match status" value="1"/>
</dbReference>
<keyword evidence="4" id="KW-0813">Transport</keyword>